<gene>
    <name evidence="1" type="ORF">LCGC14_2539360</name>
</gene>
<sequence length="485" mass="54952">SRWDLITSAYYPTFLESSYVLNNSHQNLNNEVILNFFGENNLNNSFRLDLEMLKIYEYSYIETPLLFGQDQDPFTFAGWINVASLDGTSALYGEYHNNGYTRNYITIKSNGAISFDQYPPSGGNAESNAGLIDINTWVHIAVVKANNTVTFYKNGVQFGDPVPHYETYNGFAPTVAGIGARYYSNRWDHELLNATIDDFRFFTSDLSESMIKLIYNNSYGVNQSLKIVNYDGTYSPNDKIFDISNTLLLNITSPYSNPHGIPYYNTRPKVKFTGINFGNIYDFSFRPNISISNIQNLTVQVTRSITGDQVLRIENIPMGFVEITKIFVDSNADDTYSTLLSGSGDIFYYYSTFGTNRTLFVQFKDDFIEHNIYNIKVEYTFSDISVSGYPFILDLDLSSLVSDIYTVDVIGYDIHNNEVIKTYMGVNIDHSGPVINSLFENGVYLNSTSGSISFDILDSNGVDSASLYYSTPYTTSEDFDFFMEE</sequence>
<evidence type="ECO:0000313" key="1">
    <source>
        <dbReference type="EMBL" id="KKL12079.1"/>
    </source>
</evidence>
<comment type="caution">
    <text evidence="1">The sequence shown here is derived from an EMBL/GenBank/DDBJ whole genome shotgun (WGS) entry which is preliminary data.</text>
</comment>
<proteinExistence type="predicted"/>
<dbReference type="InterPro" id="IPR013320">
    <property type="entry name" value="ConA-like_dom_sf"/>
</dbReference>
<dbReference type="EMBL" id="LAZR01041405">
    <property type="protein sequence ID" value="KKL12079.1"/>
    <property type="molecule type" value="Genomic_DNA"/>
</dbReference>
<dbReference type="Pfam" id="PF13385">
    <property type="entry name" value="Laminin_G_3"/>
    <property type="match status" value="1"/>
</dbReference>
<feature type="non-terminal residue" evidence="1">
    <location>
        <position position="485"/>
    </location>
</feature>
<accession>A0A0F9AR71</accession>
<feature type="non-terminal residue" evidence="1">
    <location>
        <position position="1"/>
    </location>
</feature>
<dbReference type="AlphaFoldDB" id="A0A0F9AR71"/>
<evidence type="ECO:0008006" key="2">
    <source>
        <dbReference type="Google" id="ProtNLM"/>
    </source>
</evidence>
<organism evidence="1">
    <name type="scientific">marine sediment metagenome</name>
    <dbReference type="NCBI Taxonomy" id="412755"/>
    <lineage>
        <taxon>unclassified sequences</taxon>
        <taxon>metagenomes</taxon>
        <taxon>ecological metagenomes</taxon>
    </lineage>
</organism>
<reference evidence="1" key="1">
    <citation type="journal article" date="2015" name="Nature">
        <title>Complex archaea that bridge the gap between prokaryotes and eukaryotes.</title>
        <authorList>
            <person name="Spang A."/>
            <person name="Saw J.H."/>
            <person name="Jorgensen S.L."/>
            <person name="Zaremba-Niedzwiedzka K."/>
            <person name="Martijn J."/>
            <person name="Lind A.E."/>
            <person name="van Eijk R."/>
            <person name="Schleper C."/>
            <person name="Guy L."/>
            <person name="Ettema T.J."/>
        </authorList>
    </citation>
    <scope>NUCLEOTIDE SEQUENCE</scope>
</reference>
<name>A0A0F9AR71_9ZZZZ</name>
<dbReference type="Gene3D" id="2.60.120.200">
    <property type="match status" value="1"/>
</dbReference>
<dbReference type="SUPFAM" id="SSF49899">
    <property type="entry name" value="Concanavalin A-like lectins/glucanases"/>
    <property type="match status" value="1"/>
</dbReference>
<protein>
    <recommendedName>
        <fullName evidence="2">LamG-like jellyroll fold domain-containing protein</fullName>
    </recommendedName>
</protein>